<evidence type="ECO:0000256" key="2">
    <source>
        <dbReference type="ARBA" id="ARBA00022475"/>
    </source>
</evidence>
<proteinExistence type="predicted"/>
<comment type="subcellular location">
    <subcellularLocation>
        <location evidence="1">Cell membrane</location>
        <topology evidence="1">Multi-pass membrane protein</topology>
    </subcellularLocation>
</comment>
<dbReference type="NCBIfam" id="TIGR02229">
    <property type="entry name" value="caa3_sub_IV"/>
    <property type="match status" value="1"/>
</dbReference>
<keyword evidence="2" id="KW-1003">Cell membrane</keyword>
<keyword evidence="3 6" id="KW-0812">Transmembrane</keyword>
<dbReference type="GO" id="GO:0005886">
    <property type="term" value="C:plasma membrane"/>
    <property type="evidence" value="ECO:0007669"/>
    <property type="project" value="UniProtKB-SubCell"/>
</dbReference>
<protein>
    <submittedName>
        <fullName evidence="7">Cytochrome C oxidase subunit IV family protein</fullName>
    </submittedName>
</protein>
<dbReference type="EMBL" id="JACCQK010000019">
    <property type="protein sequence ID" value="MBG0778411.1"/>
    <property type="molecule type" value="Genomic_DNA"/>
</dbReference>
<evidence type="ECO:0000256" key="1">
    <source>
        <dbReference type="ARBA" id="ARBA00004651"/>
    </source>
</evidence>
<dbReference type="AlphaFoldDB" id="A0A931G6J2"/>
<evidence type="ECO:0000313" key="7">
    <source>
        <dbReference type="EMBL" id="MBG0778411.1"/>
    </source>
</evidence>
<dbReference type="InterPro" id="IPR005171">
    <property type="entry name" value="Cyt_c_oxidase_su4_prok"/>
</dbReference>
<gene>
    <name evidence="7" type="ORF">H0S81_00560</name>
</gene>
<comment type="caution">
    <text evidence="7">The sequence shown here is derived from an EMBL/GenBank/DDBJ whole genome shotgun (WGS) entry which is preliminary data.</text>
</comment>
<keyword evidence="4 6" id="KW-1133">Transmembrane helix</keyword>
<organism evidence="7 8">
    <name type="scientific">Desulfotignum balticum</name>
    <dbReference type="NCBI Taxonomy" id="115781"/>
    <lineage>
        <taxon>Bacteria</taxon>
        <taxon>Pseudomonadati</taxon>
        <taxon>Thermodesulfobacteriota</taxon>
        <taxon>Desulfobacteria</taxon>
        <taxon>Desulfobacterales</taxon>
        <taxon>Desulfobacteraceae</taxon>
        <taxon>Desulfotignum</taxon>
    </lineage>
</organism>
<accession>A0A931G6J2</accession>
<evidence type="ECO:0000313" key="8">
    <source>
        <dbReference type="Proteomes" id="UP000706172"/>
    </source>
</evidence>
<sequence>MASESHIIEYKTLGLTLAALLVLTGVTVGAASIDLGWVNVWIALMIASVKAGFVLLVFMHMRWEGRTLRWSFLATVLFLAVMIGFIFWDVAFR</sequence>
<keyword evidence="5 6" id="KW-0472">Membrane</keyword>
<feature type="transmembrane region" description="Helical" evidence="6">
    <location>
        <begin position="40"/>
        <end position="58"/>
    </location>
</feature>
<evidence type="ECO:0000256" key="6">
    <source>
        <dbReference type="SAM" id="Phobius"/>
    </source>
</evidence>
<name>A0A931G6J2_9BACT</name>
<dbReference type="InterPro" id="IPR011743">
    <property type="entry name" value="Caa3_sub_IV"/>
</dbReference>
<dbReference type="Pfam" id="PF03626">
    <property type="entry name" value="COX4_pro"/>
    <property type="match status" value="1"/>
</dbReference>
<feature type="transmembrane region" description="Helical" evidence="6">
    <location>
        <begin position="70"/>
        <end position="88"/>
    </location>
</feature>
<evidence type="ECO:0000256" key="5">
    <source>
        <dbReference type="ARBA" id="ARBA00023136"/>
    </source>
</evidence>
<reference evidence="7" key="1">
    <citation type="submission" date="2020-07" db="EMBL/GenBank/DDBJ databases">
        <title>Severe corrosion of carbon steel in oil field produced water can be linked to methanogenic archaea containing a special type of NiFe hydrogenase.</title>
        <authorList>
            <person name="Lahme S."/>
            <person name="Mand J."/>
            <person name="Longwell J."/>
            <person name="Smith R."/>
            <person name="Enning D."/>
        </authorList>
    </citation>
    <scope>NUCLEOTIDE SEQUENCE</scope>
    <source>
        <strain evidence="7">MIC098Bin6</strain>
    </source>
</reference>
<dbReference type="Proteomes" id="UP000706172">
    <property type="component" value="Unassembled WGS sequence"/>
</dbReference>
<evidence type="ECO:0000256" key="3">
    <source>
        <dbReference type="ARBA" id="ARBA00022692"/>
    </source>
</evidence>
<evidence type="ECO:0000256" key="4">
    <source>
        <dbReference type="ARBA" id="ARBA00022989"/>
    </source>
</evidence>